<keyword evidence="1" id="KW-0479">Metal-binding</keyword>
<dbReference type="InterPro" id="IPR007525">
    <property type="entry name" value="FrhB_FdhB_C"/>
</dbReference>
<evidence type="ECO:0000256" key="2">
    <source>
        <dbReference type="ARBA" id="ARBA00023004"/>
    </source>
</evidence>
<dbReference type="EMBL" id="JAYGIL010000022">
    <property type="protein sequence ID" value="MEA5404556.1"/>
    <property type="molecule type" value="Genomic_DNA"/>
</dbReference>
<protein>
    <submittedName>
        <fullName evidence="5">Coenzyme F420 hydrogenase/dehydrogenase, beta subunit C-terminal domain</fullName>
    </submittedName>
</protein>
<keyword evidence="2" id="KW-0408">Iron</keyword>
<dbReference type="Pfam" id="PF04432">
    <property type="entry name" value="FrhB_FdhB_C"/>
    <property type="match status" value="1"/>
</dbReference>
<evidence type="ECO:0000313" key="6">
    <source>
        <dbReference type="Proteomes" id="UP001303899"/>
    </source>
</evidence>
<dbReference type="PANTHER" id="PTHR31332">
    <property type="entry name" value="7-HYDROXYMETHYL CHLOROPHYLL A REDUCTASE, CHLOROPLASTIC"/>
    <property type="match status" value="1"/>
</dbReference>
<keyword evidence="3" id="KW-0411">Iron-sulfur</keyword>
<dbReference type="PROSITE" id="PS00198">
    <property type="entry name" value="4FE4S_FER_1"/>
    <property type="match status" value="1"/>
</dbReference>
<evidence type="ECO:0000259" key="4">
    <source>
        <dbReference type="PROSITE" id="PS51379"/>
    </source>
</evidence>
<dbReference type="InterPro" id="IPR017900">
    <property type="entry name" value="4Fe4S_Fe_S_CS"/>
</dbReference>
<feature type="domain" description="4Fe-4S ferredoxin-type" evidence="4">
    <location>
        <begin position="5"/>
        <end position="35"/>
    </location>
</feature>
<dbReference type="InterPro" id="IPR007516">
    <property type="entry name" value="Co_F420_Hydgase/DH_bsu_N"/>
</dbReference>
<keyword evidence="6" id="KW-1185">Reference proteome</keyword>
<gene>
    <name evidence="5" type="ORF">VB776_16610</name>
</gene>
<dbReference type="Pfam" id="PF04422">
    <property type="entry name" value="FrhB_FdhB_N"/>
    <property type="match status" value="1"/>
</dbReference>
<proteinExistence type="predicted"/>
<evidence type="ECO:0000313" key="5">
    <source>
        <dbReference type="EMBL" id="MEA5404556.1"/>
    </source>
</evidence>
<comment type="caution">
    <text evidence="5">The sequence shown here is derived from an EMBL/GenBank/DDBJ whole genome shotgun (WGS) entry which is preliminary data.</text>
</comment>
<name>A0ABU5S7V6_9BACT</name>
<dbReference type="PANTHER" id="PTHR31332:SF0">
    <property type="entry name" value="7-HYDROXYMETHYL CHLOROPHYLL A REDUCTASE, CHLOROPLASTIC"/>
    <property type="match status" value="1"/>
</dbReference>
<organism evidence="5 6">
    <name type="scientific">Arcicella gelida</name>
    <dbReference type="NCBI Taxonomy" id="2984195"/>
    <lineage>
        <taxon>Bacteria</taxon>
        <taxon>Pseudomonadati</taxon>
        <taxon>Bacteroidota</taxon>
        <taxon>Cytophagia</taxon>
        <taxon>Cytophagales</taxon>
        <taxon>Flectobacillaceae</taxon>
        <taxon>Arcicella</taxon>
    </lineage>
</organism>
<dbReference type="InterPro" id="IPR045220">
    <property type="entry name" value="FRHB/FDHB/HCAR-like"/>
</dbReference>
<reference evidence="5 6" key="1">
    <citation type="submission" date="2023-12" db="EMBL/GenBank/DDBJ databases">
        <title>Novel species of the genus Arcicella isolated from rivers.</title>
        <authorList>
            <person name="Lu H."/>
        </authorList>
    </citation>
    <scope>NUCLEOTIDE SEQUENCE [LARGE SCALE GENOMIC DNA]</scope>
    <source>
        <strain evidence="5 6">DC2W</strain>
    </source>
</reference>
<sequence>MNNSIIHQIDKNKLCLGCGFCESICGKESVEMKLGIDGFFHPEVKKIDIEKEKVVKEICPGLNVINDLEFEENETIWGKIEKLYSGYSYDSEVRTKGSSGGIVSAIAIHLLETKIVDSVLQVGGDANDYERNTLNISKTKEDVLRCASSRYAPALIFNEILHLLSDTNDVFCFIGKPCDISALKNFLNKYPQFKNRFKLTVSIICAGMPSFSGTKAIIDEFKAELPVKNLIYRGNGWPGYFSFIDKKGTAFRKTYNDSWGKTLNRYLNFRCKICPDGIGLQADIAVGDAWDTKDGYPDFTEKEGHSLIIVRTQQGINAINDALNDKQIFVENLALEKVGQMQPYQYARRTRVGARLLAFYLVNFRVMVNFDKLRIFSNMKLVPKKTLANEFLGTFKRLVNR</sequence>
<dbReference type="InterPro" id="IPR017896">
    <property type="entry name" value="4Fe4S_Fe-S-bd"/>
</dbReference>
<dbReference type="RefSeq" id="WP_323697971.1">
    <property type="nucleotide sequence ID" value="NZ_JAYGIL010000022.1"/>
</dbReference>
<dbReference type="Proteomes" id="UP001303899">
    <property type="component" value="Unassembled WGS sequence"/>
</dbReference>
<dbReference type="PROSITE" id="PS51379">
    <property type="entry name" value="4FE4S_FER_2"/>
    <property type="match status" value="1"/>
</dbReference>
<evidence type="ECO:0000256" key="1">
    <source>
        <dbReference type="ARBA" id="ARBA00022723"/>
    </source>
</evidence>
<accession>A0ABU5S7V6</accession>
<evidence type="ECO:0000256" key="3">
    <source>
        <dbReference type="ARBA" id="ARBA00023014"/>
    </source>
</evidence>